<name>A0AAN6VUH6_9PEZI</name>
<reference evidence="9" key="2">
    <citation type="submission" date="2023-05" db="EMBL/GenBank/DDBJ databases">
        <authorList>
            <consortium name="Lawrence Berkeley National Laboratory"/>
            <person name="Steindorff A."/>
            <person name="Hensen N."/>
            <person name="Bonometti L."/>
            <person name="Westerberg I."/>
            <person name="Brannstrom I.O."/>
            <person name="Guillou S."/>
            <person name="Cros-Aarteil S."/>
            <person name="Calhoun S."/>
            <person name="Haridas S."/>
            <person name="Kuo A."/>
            <person name="Mondo S."/>
            <person name="Pangilinan J."/>
            <person name="Riley R."/>
            <person name="Labutti K."/>
            <person name="Andreopoulos B."/>
            <person name="Lipzen A."/>
            <person name="Chen C."/>
            <person name="Yanf M."/>
            <person name="Daum C."/>
            <person name="Ng V."/>
            <person name="Clum A."/>
            <person name="Ohm R."/>
            <person name="Martin F."/>
            <person name="Silar P."/>
            <person name="Natvig D."/>
            <person name="Lalanne C."/>
            <person name="Gautier V."/>
            <person name="Ament-Velasquez S.L."/>
            <person name="Kruys A."/>
            <person name="Hutchinson M.I."/>
            <person name="Powell A.J."/>
            <person name="Barry K."/>
            <person name="Miller A.N."/>
            <person name="Grigoriev I.V."/>
            <person name="Debuchy R."/>
            <person name="Gladieux P."/>
            <person name="Thoren M.H."/>
            <person name="Johannesson H."/>
        </authorList>
    </citation>
    <scope>NUCLEOTIDE SEQUENCE</scope>
    <source>
        <strain evidence="9">CBS 538.74</strain>
    </source>
</reference>
<feature type="region of interest" description="Disordered" evidence="6">
    <location>
        <begin position="420"/>
        <end position="464"/>
    </location>
</feature>
<dbReference type="PANTHER" id="PTHR33048:SF47">
    <property type="entry name" value="INTEGRAL MEMBRANE PROTEIN-RELATED"/>
    <property type="match status" value="1"/>
</dbReference>
<feature type="transmembrane region" description="Helical" evidence="7">
    <location>
        <begin position="12"/>
        <end position="35"/>
    </location>
</feature>
<feature type="domain" description="Rhodopsin" evidence="8">
    <location>
        <begin position="31"/>
        <end position="258"/>
    </location>
</feature>
<feature type="transmembrane region" description="Helical" evidence="7">
    <location>
        <begin position="86"/>
        <end position="107"/>
    </location>
</feature>
<keyword evidence="10" id="KW-1185">Reference proteome</keyword>
<protein>
    <recommendedName>
        <fullName evidence="8">Rhodopsin domain-containing protein</fullName>
    </recommendedName>
</protein>
<dbReference type="GO" id="GO:0016020">
    <property type="term" value="C:membrane"/>
    <property type="evidence" value="ECO:0007669"/>
    <property type="project" value="UniProtKB-SubCell"/>
</dbReference>
<sequence length="590" mass="62224">MADPTADLSRGPVLLSFSLATASFALATTFVRFYVRRGIKGGFGADDYTSGVATIIALISTIFGIVEGTAPDGTRALEFNVVGQPWYLISASLSKISICLFFMGLLRRARQWRILLAGLIIVMAVINLAFALAVYLQCRPLEKVWNPAAAGACSDPSIQINFGYAQGAFSVFSWVFLALFPMLILRDISRGEPTWPFYATSALSFVCGIFVIVRTAQTSQTTGVSIYTIPFFYASLMANLEQNLSLTTSNLLTLGPLFSPSTSTTTSTTTSSTSTSTRRGSKPKKRRDPYSSFSSTGTARSSRRSTTKSNKRPALTTTVSSTSGSVSIPSRAGSSRSITRPDTRASSRASSHRHHHHQHHQHQGEPGGGVEGIDRKRMTHLIIEGPRAAGAAASRDGGEGAEAGAGAGGYGVYGGVGGGYDLGDGNRSNNRRKMGEEGYNHYYHSDDEDDDEDEYGYGSDEEGSEIDLEAWPRGIIKTVSVEVVEEVNEEYVAAVAAAAATAAAAAARAGNQGAAAAAAGSSNAGNNNNNNNSRAARGSGKGVGRNSVTILPGVVGVRQPRAGVDNAERGSGGSGIEQDWEVMLRAGPPR</sequence>
<feature type="transmembrane region" description="Helical" evidence="7">
    <location>
        <begin position="164"/>
        <end position="185"/>
    </location>
</feature>
<evidence type="ECO:0000256" key="3">
    <source>
        <dbReference type="ARBA" id="ARBA00022989"/>
    </source>
</evidence>
<evidence type="ECO:0000256" key="5">
    <source>
        <dbReference type="ARBA" id="ARBA00038359"/>
    </source>
</evidence>
<evidence type="ECO:0000256" key="1">
    <source>
        <dbReference type="ARBA" id="ARBA00004141"/>
    </source>
</evidence>
<evidence type="ECO:0000313" key="9">
    <source>
        <dbReference type="EMBL" id="KAK4157660.1"/>
    </source>
</evidence>
<comment type="caution">
    <text evidence="9">The sequence shown here is derived from an EMBL/GenBank/DDBJ whole genome shotgun (WGS) entry which is preliminary data.</text>
</comment>
<evidence type="ECO:0000256" key="4">
    <source>
        <dbReference type="ARBA" id="ARBA00023136"/>
    </source>
</evidence>
<comment type="subcellular location">
    <subcellularLocation>
        <location evidence="1">Membrane</location>
        <topology evidence="1">Multi-pass membrane protein</topology>
    </subcellularLocation>
</comment>
<keyword evidence="3 7" id="KW-1133">Transmembrane helix</keyword>
<feature type="compositionally biased region" description="Low complexity" evidence="6">
    <location>
        <begin position="291"/>
        <end position="300"/>
    </location>
</feature>
<dbReference type="PANTHER" id="PTHR33048">
    <property type="entry name" value="PTH11-LIKE INTEGRAL MEMBRANE PROTEIN (AFU_ORTHOLOGUE AFUA_5G11245)"/>
    <property type="match status" value="1"/>
</dbReference>
<feature type="compositionally biased region" description="Basic residues" evidence="6">
    <location>
        <begin position="350"/>
        <end position="361"/>
    </location>
</feature>
<evidence type="ECO:0000256" key="6">
    <source>
        <dbReference type="SAM" id="MobiDB-lite"/>
    </source>
</evidence>
<feature type="compositionally biased region" description="Low complexity" evidence="6">
    <location>
        <begin position="261"/>
        <end position="277"/>
    </location>
</feature>
<reference evidence="9" key="1">
    <citation type="journal article" date="2023" name="Mol. Phylogenet. Evol.">
        <title>Genome-scale phylogeny and comparative genomics of the fungal order Sordariales.</title>
        <authorList>
            <person name="Hensen N."/>
            <person name="Bonometti L."/>
            <person name="Westerberg I."/>
            <person name="Brannstrom I.O."/>
            <person name="Guillou S."/>
            <person name="Cros-Aarteil S."/>
            <person name="Calhoun S."/>
            <person name="Haridas S."/>
            <person name="Kuo A."/>
            <person name="Mondo S."/>
            <person name="Pangilinan J."/>
            <person name="Riley R."/>
            <person name="LaButti K."/>
            <person name="Andreopoulos B."/>
            <person name="Lipzen A."/>
            <person name="Chen C."/>
            <person name="Yan M."/>
            <person name="Daum C."/>
            <person name="Ng V."/>
            <person name="Clum A."/>
            <person name="Steindorff A."/>
            <person name="Ohm R.A."/>
            <person name="Martin F."/>
            <person name="Silar P."/>
            <person name="Natvig D.O."/>
            <person name="Lalanne C."/>
            <person name="Gautier V."/>
            <person name="Ament-Velasquez S.L."/>
            <person name="Kruys A."/>
            <person name="Hutchinson M.I."/>
            <person name="Powell A.J."/>
            <person name="Barry K."/>
            <person name="Miller A.N."/>
            <person name="Grigoriev I.V."/>
            <person name="Debuchy R."/>
            <person name="Gladieux P."/>
            <person name="Hiltunen Thoren M."/>
            <person name="Johannesson H."/>
        </authorList>
    </citation>
    <scope>NUCLEOTIDE SEQUENCE</scope>
    <source>
        <strain evidence="9">CBS 538.74</strain>
    </source>
</reference>
<dbReference type="Pfam" id="PF20684">
    <property type="entry name" value="Fung_rhodopsin"/>
    <property type="match status" value="1"/>
</dbReference>
<feature type="transmembrane region" description="Helical" evidence="7">
    <location>
        <begin position="114"/>
        <end position="136"/>
    </location>
</feature>
<evidence type="ECO:0000313" key="10">
    <source>
        <dbReference type="Proteomes" id="UP001302745"/>
    </source>
</evidence>
<keyword evidence="4 7" id="KW-0472">Membrane</keyword>
<feature type="compositionally biased region" description="Acidic residues" evidence="6">
    <location>
        <begin position="446"/>
        <end position="464"/>
    </location>
</feature>
<feature type="region of interest" description="Disordered" evidence="6">
    <location>
        <begin position="260"/>
        <end position="372"/>
    </location>
</feature>
<dbReference type="InterPro" id="IPR052337">
    <property type="entry name" value="SAT4-like"/>
</dbReference>
<feature type="transmembrane region" description="Helical" evidence="7">
    <location>
        <begin position="47"/>
        <end position="66"/>
    </location>
</feature>
<comment type="similarity">
    <text evidence="5">Belongs to the SAT4 family.</text>
</comment>
<accession>A0AAN6VUH6</accession>
<proteinExistence type="inferred from homology"/>
<dbReference type="Proteomes" id="UP001302745">
    <property type="component" value="Unassembled WGS sequence"/>
</dbReference>
<feature type="region of interest" description="Disordered" evidence="6">
    <location>
        <begin position="518"/>
        <end position="545"/>
    </location>
</feature>
<organism evidence="9 10">
    <name type="scientific">Chaetomidium leptoderma</name>
    <dbReference type="NCBI Taxonomy" id="669021"/>
    <lineage>
        <taxon>Eukaryota</taxon>
        <taxon>Fungi</taxon>
        <taxon>Dikarya</taxon>
        <taxon>Ascomycota</taxon>
        <taxon>Pezizomycotina</taxon>
        <taxon>Sordariomycetes</taxon>
        <taxon>Sordariomycetidae</taxon>
        <taxon>Sordariales</taxon>
        <taxon>Chaetomiaceae</taxon>
        <taxon>Chaetomidium</taxon>
    </lineage>
</organism>
<keyword evidence="2 7" id="KW-0812">Transmembrane</keyword>
<feature type="transmembrane region" description="Helical" evidence="7">
    <location>
        <begin position="197"/>
        <end position="216"/>
    </location>
</feature>
<feature type="compositionally biased region" description="Low complexity" evidence="6">
    <location>
        <begin position="316"/>
        <end position="327"/>
    </location>
</feature>
<dbReference type="EMBL" id="MU856847">
    <property type="protein sequence ID" value="KAK4157660.1"/>
    <property type="molecule type" value="Genomic_DNA"/>
</dbReference>
<feature type="compositionally biased region" description="Basic and acidic residues" evidence="6">
    <location>
        <begin position="433"/>
        <end position="445"/>
    </location>
</feature>
<dbReference type="InterPro" id="IPR049326">
    <property type="entry name" value="Rhodopsin_dom_fungi"/>
</dbReference>
<dbReference type="AlphaFoldDB" id="A0AAN6VUH6"/>
<feature type="compositionally biased region" description="Low complexity" evidence="6">
    <location>
        <begin position="518"/>
        <end position="538"/>
    </location>
</feature>
<evidence type="ECO:0000259" key="8">
    <source>
        <dbReference type="Pfam" id="PF20684"/>
    </source>
</evidence>
<evidence type="ECO:0000256" key="7">
    <source>
        <dbReference type="SAM" id="Phobius"/>
    </source>
</evidence>
<gene>
    <name evidence="9" type="ORF">C8A00DRAFT_39943</name>
</gene>
<evidence type="ECO:0000256" key="2">
    <source>
        <dbReference type="ARBA" id="ARBA00022692"/>
    </source>
</evidence>
<feature type="compositionally biased region" description="Basic residues" evidence="6">
    <location>
        <begin position="301"/>
        <end position="311"/>
    </location>
</feature>
<feature type="region of interest" description="Disordered" evidence="6">
    <location>
        <begin position="561"/>
        <end position="590"/>
    </location>
</feature>